<evidence type="ECO:0000313" key="2">
    <source>
        <dbReference type="Proteomes" id="UP001159363"/>
    </source>
</evidence>
<gene>
    <name evidence="1" type="ORF">PR048_004872</name>
</gene>
<dbReference type="Proteomes" id="UP001159363">
    <property type="component" value="Chromosome 2"/>
</dbReference>
<sequence>MVHHSRLSRGEAKKCSYPDVIQQHLFRPVQSSIKETRTAAEDLFARVVTAAGEIKLSPGITEHLCVGTSFTDIMYLTSCMVTTSSFSVVQADMCPYWQPSTFDSGDVSGSQRNVCICVTPGEFPDRAAAFGGSAGRGQAREQFPCFGTGHIIPSQVAAPGRRGVFSACSGEL</sequence>
<evidence type="ECO:0000313" key="1">
    <source>
        <dbReference type="EMBL" id="KAJ8892292.1"/>
    </source>
</evidence>
<comment type="caution">
    <text evidence="1">The sequence shown here is derived from an EMBL/GenBank/DDBJ whole genome shotgun (WGS) entry which is preliminary data.</text>
</comment>
<proteinExistence type="predicted"/>
<protein>
    <submittedName>
        <fullName evidence="1">Uncharacterized protein</fullName>
    </submittedName>
</protein>
<accession>A0ABQ9I6M1</accession>
<organism evidence="1 2">
    <name type="scientific">Dryococelus australis</name>
    <dbReference type="NCBI Taxonomy" id="614101"/>
    <lineage>
        <taxon>Eukaryota</taxon>
        <taxon>Metazoa</taxon>
        <taxon>Ecdysozoa</taxon>
        <taxon>Arthropoda</taxon>
        <taxon>Hexapoda</taxon>
        <taxon>Insecta</taxon>
        <taxon>Pterygota</taxon>
        <taxon>Neoptera</taxon>
        <taxon>Polyneoptera</taxon>
        <taxon>Phasmatodea</taxon>
        <taxon>Verophasmatodea</taxon>
        <taxon>Anareolatae</taxon>
        <taxon>Phasmatidae</taxon>
        <taxon>Eurycanthinae</taxon>
        <taxon>Dryococelus</taxon>
    </lineage>
</organism>
<reference evidence="1 2" key="1">
    <citation type="submission" date="2023-02" db="EMBL/GenBank/DDBJ databases">
        <title>LHISI_Scaffold_Assembly.</title>
        <authorList>
            <person name="Stuart O.P."/>
            <person name="Cleave R."/>
            <person name="Magrath M.J.L."/>
            <person name="Mikheyev A.S."/>
        </authorList>
    </citation>
    <scope>NUCLEOTIDE SEQUENCE [LARGE SCALE GENOMIC DNA]</scope>
    <source>
        <strain evidence="1">Daus_M_001</strain>
        <tissue evidence="1">Leg muscle</tissue>
    </source>
</reference>
<name>A0ABQ9I6M1_9NEOP</name>
<keyword evidence="2" id="KW-1185">Reference proteome</keyword>
<dbReference type="EMBL" id="JARBHB010000002">
    <property type="protein sequence ID" value="KAJ8892292.1"/>
    <property type="molecule type" value="Genomic_DNA"/>
</dbReference>